<feature type="signal peptide" evidence="1">
    <location>
        <begin position="1"/>
        <end position="22"/>
    </location>
</feature>
<gene>
    <name evidence="2" type="ORF">A3F83_03510</name>
</gene>
<accession>A0A1F5YX34</accession>
<dbReference type="EMBL" id="MFIX01000092">
    <property type="protein sequence ID" value="OGG04760.1"/>
    <property type="molecule type" value="Genomic_DNA"/>
</dbReference>
<dbReference type="InterPro" id="IPR036439">
    <property type="entry name" value="Dockerin_dom_sf"/>
</dbReference>
<dbReference type="STRING" id="1817867.A3F83_03510"/>
<dbReference type="Proteomes" id="UP000179129">
    <property type="component" value="Unassembled WGS sequence"/>
</dbReference>
<organism evidence="2 3">
    <name type="scientific">Candidatus Glassbacteria bacterium RIFCSPLOWO2_12_FULL_58_11</name>
    <dbReference type="NCBI Taxonomy" id="1817867"/>
    <lineage>
        <taxon>Bacteria</taxon>
        <taxon>Candidatus Glassiibacteriota</taxon>
    </lineage>
</organism>
<dbReference type="GO" id="GO:0000272">
    <property type="term" value="P:polysaccharide catabolic process"/>
    <property type="evidence" value="ECO:0007669"/>
    <property type="project" value="InterPro"/>
</dbReference>
<dbReference type="SUPFAM" id="SSF63446">
    <property type="entry name" value="Type I dockerin domain"/>
    <property type="match status" value="1"/>
</dbReference>
<dbReference type="PROSITE" id="PS00018">
    <property type="entry name" value="EF_HAND_1"/>
    <property type="match status" value="1"/>
</dbReference>
<sequence>MTFLRTVFRPLILLCLSAGALAAARPFPPTVYDSLRHRSVIVFMDQLHSRLSDKEARFAAAHYVGTQKMRRQDIDLIRQYNENFLHWHYKLGVTVDSIADYGMVLSGDWFSDNRSPLSNWGQVRTHPDWFLLNRQNQWVVHGGRRMVMDISNAGFRQWWVDSCIEEMKANGCDGVFADTYSIPAIFGRTTYPELFEDVNQTINTWIPKLNDYGNYVFARLDSAGFYFFPNIDNLQTTWDNNAGTHYVKGDYLHGAMMESWGDWASVSDATLAMNLAVAIQKKGCFLHGEGYFGSGIDMNPSLTEAQKRMWLAGTYLLTNHGRMYLSMYGPDEESLGMSGRLLWYPEFEIDLGAYTQEWSNLAQLLAPGGIFRRNFEKGFVLLNMADQSRTASLGGTYYLAEDDGTTSRYWMEDDGTEHVGLKYTPVSSVVLPAISAAILLNEPPGCLQEPRGDFDGDGALGAADVLEMVRAMLSGGSDPCLDFNSDSRANILDAVSLMIKLFHQ</sequence>
<reference evidence="2 3" key="1">
    <citation type="journal article" date="2016" name="Nat. Commun.">
        <title>Thousands of microbial genomes shed light on interconnected biogeochemical processes in an aquifer system.</title>
        <authorList>
            <person name="Anantharaman K."/>
            <person name="Brown C.T."/>
            <person name="Hug L.A."/>
            <person name="Sharon I."/>
            <person name="Castelle C.J."/>
            <person name="Probst A.J."/>
            <person name="Thomas B.C."/>
            <person name="Singh A."/>
            <person name="Wilkins M.J."/>
            <person name="Karaoz U."/>
            <person name="Brodie E.L."/>
            <person name="Williams K.H."/>
            <person name="Hubbard S.S."/>
            <person name="Banfield J.F."/>
        </authorList>
    </citation>
    <scope>NUCLEOTIDE SEQUENCE [LARGE SCALE GENOMIC DNA]</scope>
</reference>
<feature type="chain" id="PRO_5009522713" description="Dockerin domain-containing protein" evidence="1">
    <location>
        <begin position="23"/>
        <end position="504"/>
    </location>
</feature>
<evidence type="ECO:0000313" key="3">
    <source>
        <dbReference type="Proteomes" id="UP000179129"/>
    </source>
</evidence>
<name>A0A1F5YX34_9BACT</name>
<dbReference type="SUPFAM" id="SSF51445">
    <property type="entry name" value="(Trans)glycosidases"/>
    <property type="match status" value="1"/>
</dbReference>
<protein>
    <recommendedName>
        <fullName evidence="4">Dockerin domain-containing protein</fullName>
    </recommendedName>
</protein>
<evidence type="ECO:0000256" key="1">
    <source>
        <dbReference type="SAM" id="SignalP"/>
    </source>
</evidence>
<dbReference type="AlphaFoldDB" id="A0A1F5YX34"/>
<evidence type="ECO:0000313" key="2">
    <source>
        <dbReference type="EMBL" id="OGG04760.1"/>
    </source>
</evidence>
<dbReference type="InterPro" id="IPR029455">
    <property type="entry name" value="GHL15"/>
</dbReference>
<proteinExistence type="predicted"/>
<dbReference type="InterPro" id="IPR018247">
    <property type="entry name" value="EF_Hand_1_Ca_BS"/>
</dbReference>
<dbReference type="Pfam" id="PF14885">
    <property type="entry name" value="GHL15"/>
    <property type="match status" value="1"/>
</dbReference>
<keyword evidence="1" id="KW-0732">Signal</keyword>
<comment type="caution">
    <text evidence="2">The sequence shown here is derived from an EMBL/GenBank/DDBJ whole genome shotgun (WGS) entry which is preliminary data.</text>
</comment>
<evidence type="ECO:0008006" key="4">
    <source>
        <dbReference type="Google" id="ProtNLM"/>
    </source>
</evidence>
<dbReference type="InterPro" id="IPR017853">
    <property type="entry name" value="GH"/>
</dbReference>